<dbReference type="PROSITE" id="PS51729">
    <property type="entry name" value="GNAT_YJDJ"/>
    <property type="match status" value="1"/>
</dbReference>
<dbReference type="AlphaFoldDB" id="A0A6N8TWS2"/>
<dbReference type="InterPro" id="IPR016181">
    <property type="entry name" value="Acyl_CoA_acyltransferase"/>
</dbReference>
<reference evidence="2 3" key="1">
    <citation type="submission" date="2019-12" db="EMBL/GenBank/DDBJ databases">
        <title>Salinicoccus cyprini sp. nov., isolated from gastro-intestinal tract of mirror carp, Cyprinus carpio var. specularis, collected from Gobind Sagar Reservoir, Himachal Pradesh, India.</title>
        <authorList>
            <person name="Talwar C."/>
            <person name="Singh A.K."/>
            <person name="Lal R."/>
            <person name="Negi R.K."/>
        </authorList>
    </citation>
    <scope>NUCLEOTIDE SEQUENCE [LARGE SCALE GENOMIC DNA]</scope>
    <source>
        <strain evidence="2 3">J-82</strain>
    </source>
</reference>
<dbReference type="Gene3D" id="3.40.630.30">
    <property type="match status" value="1"/>
</dbReference>
<keyword evidence="3" id="KW-1185">Reference proteome</keyword>
<comment type="caution">
    <text evidence="2">The sequence shown here is derived from an EMBL/GenBank/DDBJ whole genome shotgun (WGS) entry which is preliminary data.</text>
</comment>
<dbReference type="OrthoDB" id="9793389at2"/>
<dbReference type="RefSeq" id="WP_160652129.1">
    <property type="nucleotide sequence ID" value="NZ_JBHRWU010000001.1"/>
</dbReference>
<name>A0A6N8TWS2_9STAP</name>
<evidence type="ECO:0000313" key="3">
    <source>
        <dbReference type="Proteomes" id="UP000436284"/>
    </source>
</evidence>
<accession>A0A6N8TWS2</accession>
<dbReference type="Pfam" id="PF14542">
    <property type="entry name" value="Acetyltransf_CG"/>
    <property type="match status" value="1"/>
</dbReference>
<proteinExistence type="predicted"/>
<dbReference type="InterPro" id="IPR031165">
    <property type="entry name" value="GNAT_YJDJ"/>
</dbReference>
<dbReference type="EMBL" id="WUUK01000001">
    <property type="protein sequence ID" value="MXQ50150.1"/>
    <property type="molecule type" value="Genomic_DNA"/>
</dbReference>
<evidence type="ECO:0000259" key="1">
    <source>
        <dbReference type="PROSITE" id="PS51729"/>
    </source>
</evidence>
<dbReference type="Proteomes" id="UP000436284">
    <property type="component" value="Unassembled WGS sequence"/>
</dbReference>
<dbReference type="SUPFAM" id="SSF55729">
    <property type="entry name" value="Acyl-CoA N-acyltransferases (Nat)"/>
    <property type="match status" value="1"/>
</dbReference>
<keyword evidence="2" id="KW-0808">Transferase</keyword>
<dbReference type="GO" id="GO:0016740">
    <property type="term" value="F:transferase activity"/>
    <property type="evidence" value="ECO:0007669"/>
    <property type="project" value="UniProtKB-KW"/>
</dbReference>
<feature type="domain" description="N-acetyltransferase" evidence="1">
    <location>
        <begin position="2"/>
        <end position="90"/>
    </location>
</feature>
<gene>
    <name evidence="2" type="ORF">GQ671_02390</name>
</gene>
<sequence length="90" mass="10200">MDIKKGDNMFFVGEDELNPEAKIVFSVDDDQDYVVQETQVNDELGGQGVGNQLVETMAEFAQQEERKIVPLCPFAKDVMEKDDSMKQLIK</sequence>
<protein>
    <submittedName>
        <fullName evidence="2">N-acetyltransferase</fullName>
    </submittedName>
</protein>
<evidence type="ECO:0000313" key="2">
    <source>
        <dbReference type="EMBL" id="MXQ50150.1"/>
    </source>
</evidence>
<organism evidence="2 3">
    <name type="scientific">Salinicoccus hispanicus</name>
    <dbReference type="NCBI Taxonomy" id="157225"/>
    <lineage>
        <taxon>Bacteria</taxon>
        <taxon>Bacillati</taxon>
        <taxon>Bacillota</taxon>
        <taxon>Bacilli</taxon>
        <taxon>Bacillales</taxon>
        <taxon>Staphylococcaceae</taxon>
        <taxon>Salinicoccus</taxon>
    </lineage>
</organism>